<dbReference type="GO" id="GO:0045717">
    <property type="term" value="P:negative regulation of fatty acid biosynthetic process"/>
    <property type="evidence" value="ECO:0007669"/>
    <property type="project" value="TreeGrafter"/>
</dbReference>
<proteinExistence type="predicted"/>
<dbReference type="STRING" id="988480.A0A075AYU7"/>
<dbReference type="InterPro" id="IPR045151">
    <property type="entry name" value="DCAF8"/>
</dbReference>
<evidence type="ECO:0000256" key="1">
    <source>
        <dbReference type="ARBA" id="ARBA00022574"/>
    </source>
</evidence>
<dbReference type="GO" id="GO:0080008">
    <property type="term" value="C:Cul4-RING E3 ubiquitin ligase complex"/>
    <property type="evidence" value="ECO:0007669"/>
    <property type="project" value="TreeGrafter"/>
</dbReference>
<name>A0A075AYU7_ROZAC</name>
<dbReference type="Proteomes" id="UP000281549">
    <property type="component" value="Unassembled WGS sequence"/>
</dbReference>
<dbReference type="PANTHER" id="PTHR15574">
    <property type="entry name" value="WD REPEAT DOMAIN-CONTAINING FAMILY"/>
    <property type="match status" value="1"/>
</dbReference>
<dbReference type="AlphaFoldDB" id="A0A075AYU7"/>
<dbReference type="PANTHER" id="PTHR15574:SF43">
    <property type="entry name" value="DDB1- AND CUL4-ASSOCIATED FACTOR 5"/>
    <property type="match status" value="1"/>
</dbReference>
<reference evidence="4" key="3">
    <citation type="submission" date="2018-08" db="EMBL/GenBank/DDBJ databases">
        <title>Leveraging single-cell genomics to expand the Fungal Tree of Life.</title>
        <authorList>
            <consortium name="DOE Joint Genome Institute"/>
            <person name="Ahrendt S.R."/>
            <person name="Quandt C.A."/>
            <person name="Ciobanu D."/>
            <person name="Clum A."/>
            <person name="Salamov A."/>
            <person name="Andreopoulos B."/>
            <person name="Cheng J.-F."/>
            <person name="Woyke T."/>
            <person name="Pelin A."/>
            <person name="Henrissat B."/>
            <person name="Reynolds N."/>
            <person name="Benny G.L."/>
            <person name="Smith M.E."/>
            <person name="James T.Y."/>
            <person name="Grigoriev I.V."/>
        </authorList>
    </citation>
    <scope>NUCLEOTIDE SEQUENCE</scope>
    <source>
        <strain evidence="4">CSF55</strain>
    </source>
</reference>
<dbReference type="Pfam" id="PF00400">
    <property type="entry name" value="WD40"/>
    <property type="match status" value="2"/>
</dbReference>
<evidence type="ECO:0000256" key="2">
    <source>
        <dbReference type="ARBA" id="ARBA00022737"/>
    </source>
</evidence>
<dbReference type="Gene3D" id="2.130.10.10">
    <property type="entry name" value="YVTN repeat-like/Quinoprotein amine dehydrogenase"/>
    <property type="match status" value="1"/>
</dbReference>
<gene>
    <name evidence="3" type="ORF">O9G_000695</name>
    <name evidence="4" type="ORF">ROZALSC1DRAFT_28530</name>
</gene>
<protein>
    <submittedName>
        <fullName evidence="4">WD40 repeat-like protein</fullName>
    </submittedName>
</protein>
<evidence type="ECO:0000313" key="3">
    <source>
        <dbReference type="EMBL" id="EPZ35299.1"/>
    </source>
</evidence>
<dbReference type="InterPro" id="IPR036322">
    <property type="entry name" value="WD40_repeat_dom_sf"/>
</dbReference>
<dbReference type="Proteomes" id="UP000030755">
    <property type="component" value="Unassembled WGS sequence"/>
</dbReference>
<reference evidence="3 5" key="1">
    <citation type="journal article" date="2013" name="Curr. Biol.">
        <title>Shared signatures of parasitism and phylogenomics unite Cryptomycota and microsporidia.</title>
        <authorList>
            <person name="James T.Y."/>
            <person name="Pelin A."/>
            <person name="Bonen L."/>
            <person name="Ahrendt S."/>
            <person name="Sain D."/>
            <person name="Corradi N."/>
            <person name="Stajich J.E."/>
        </authorList>
    </citation>
    <scope>NUCLEOTIDE SEQUENCE [LARGE SCALE GENOMIC DNA]</scope>
    <source>
        <strain evidence="3 5">CSF55</strain>
        <strain evidence="3 5">CSF55</strain>
    </source>
</reference>
<dbReference type="SUPFAM" id="SSF50978">
    <property type="entry name" value="WD40 repeat-like"/>
    <property type="match status" value="1"/>
</dbReference>
<dbReference type="InterPro" id="IPR001680">
    <property type="entry name" value="WD40_rpt"/>
</dbReference>
<sequence>MRLLDIEKKGKFSNNHIKLKRHFSCVNALSITNGDGQFLASGGDVLVSDLYDPEFKIKETYLGHQNNIFSLSFSLDNKLLFSAGLDSLTYLHDRTTGVSTEYRGHDGPVYCVQSSIHDLNIFYTTSEDGAVYVRDTRTDKPVSIIDYDVPIHCIREHPFKNNALVISGKSGHLEMLDFRTLNQTPHPILKYSTSFKDCSSNRSILPTVGNVHFTKDGSRFMTTNMSALPMIYDTYESHPLYCCYHKNYQNVCTMKHHCFGGQNDEFIIAGSDDYNVYVWKTPNTDSLVTNKQYFIKSEIEDSTNWVPLRVHDKVDQVLRENQSHPNTTIYHPVFPWILTSGVEKTIGIYSPLPIPTTLPPVSKVNQDARRDLVRLIRARPIFLAYLMARDGPDDSLDEDPRTLALFDILNEDESDYQGYNHEDDEEE</sequence>
<dbReference type="EMBL" id="KE560848">
    <property type="protein sequence ID" value="EPZ35299.1"/>
    <property type="molecule type" value="Genomic_DNA"/>
</dbReference>
<dbReference type="OMA" id="GHRASRM"/>
<accession>A0A075AYU7</accession>
<dbReference type="EMBL" id="ML005138">
    <property type="protein sequence ID" value="RKP19922.1"/>
    <property type="molecule type" value="Genomic_DNA"/>
</dbReference>
<evidence type="ECO:0000313" key="4">
    <source>
        <dbReference type="EMBL" id="RKP19922.1"/>
    </source>
</evidence>
<keyword evidence="1" id="KW-0853">WD repeat</keyword>
<reference evidence="6" key="2">
    <citation type="journal article" date="2018" name="Nat. Microbiol.">
        <title>Leveraging single-cell genomics to expand the fungal tree of life.</title>
        <authorList>
            <person name="Ahrendt S.R."/>
            <person name="Quandt C.A."/>
            <person name="Ciobanu D."/>
            <person name="Clum A."/>
            <person name="Salamov A."/>
            <person name="Andreopoulos B."/>
            <person name="Cheng J.F."/>
            <person name="Woyke T."/>
            <person name="Pelin A."/>
            <person name="Henrissat B."/>
            <person name="Reynolds N.K."/>
            <person name="Benny G.L."/>
            <person name="Smith M.E."/>
            <person name="James T.Y."/>
            <person name="Grigoriev I.V."/>
        </authorList>
    </citation>
    <scope>NUCLEOTIDE SEQUENCE [LARGE SCALE GENOMIC DNA]</scope>
    <source>
        <strain evidence="6">CSF55</strain>
    </source>
</reference>
<dbReference type="SMART" id="SM00320">
    <property type="entry name" value="WD40"/>
    <property type="match status" value="6"/>
</dbReference>
<dbReference type="HOGENOM" id="CLU_018663_3_1_1"/>
<dbReference type="OrthoDB" id="4869960at2759"/>
<evidence type="ECO:0000313" key="5">
    <source>
        <dbReference type="Proteomes" id="UP000030755"/>
    </source>
</evidence>
<dbReference type="GO" id="GO:0005737">
    <property type="term" value="C:cytoplasm"/>
    <property type="evidence" value="ECO:0007669"/>
    <property type="project" value="TreeGrafter"/>
</dbReference>
<dbReference type="InterPro" id="IPR015943">
    <property type="entry name" value="WD40/YVTN_repeat-like_dom_sf"/>
</dbReference>
<keyword evidence="2" id="KW-0677">Repeat</keyword>
<evidence type="ECO:0000313" key="6">
    <source>
        <dbReference type="Proteomes" id="UP000281549"/>
    </source>
</evidence>
<keyword evidence="5" id="KW-1185">Reference proteome</keyword>
<organism evidence="3 5">
    <name type="scientific">Rozella allomycis (strain CSF55)</name>
    <dbReference type="NCBI Taxonomy" id="988480"/>
    <lineage>
        <taxon>Eukaryota</taxon>
        <taxon>Fungi</taxon>
        <taxon>Fungi incertae sedis</taxon>
        <taxon>Cryptomycota</taxon>
        <taxon>Cryptomycota incertae sedis</taxon>
        <taxon>Rozella</taxon>
    </lineage>
</organism>